<keyword evidence="2 8" id="KW-0812">Transmembrane</keyword>
<sequence>MSRKVEDESVLSIETDQTINEKDKENQKKKKKKEGEGRDRDFLMVATTFIAAMAFQAGTNPPGGVWQDDNSPNYEAGKSIMATKSPSLFISFMSGVTVCFACSAMQFIVLLGKSSEKSWSVSKSFIYFTMGSGISAIVVAYWSAIKALTPEAQMSHVIVMLKTTLVLSVVVLPISMYIEKKRLASR</sequence>
<dbReference type="EnsemblPlants" id="MELO3C011473.2.1">
    <property type="protein sequence ID" value="MELO3C011473.2.1"/>
    <property type="gene ID" value="MELO3C011473.2"/>
</dbReference>
<dbReference type="Gramene" id="MELO3C011473.2.1">
    <property type="protein sequence ID" value="MELO3C011473.2.1"/>
    <property type="gene ID" value="MELO3C011473.2"/>
</dbReference>
<evidence type="ECO:0000259" key="9">
    <source>
        <dbReference type="Pfam" id="PF13962"/>
    </source>
</evidence>
<evidence type="ECO:0000256" key="4">
    <source>
        <dbReference type="ARBA" id="ARBA00022989"/>
    </source>
</evidence>
<keyword evidence="11" id="KW-1185">Reference proteome</keyword>
<dbReference type="Proteomes" id="UP001652600">
    <property type="component" value="Chromosome 3"/>
</dbReference>
<feature type="region of interest" description="Disordered" evidence="7">
    <location>
        <begin position="1"/>
        <end position="36"/>
    </location>
</feature>
<keyword evidence="4 8" id="KW-1133">Transmembrane helix</keyword>
<gene>
    <name evidence="12" type="primary">LOC107990705</name>
    <name evidence="10" type="synonym">107990705</name>
</gene>
<dbReference type="InParanoid" id="A0A1S4DVA8"/>
<evidence type="ECO:0000256" key="5">
    <source>
        <dbReference type="ARBA" id="ARBA00023043"/>
    </source>
</evidence>
<evidence type="ECO:0000256" key="6">
    <source>
        <dbReference type="ARBA" id="ARBA00023136"/>
    </source>
</evidence>
<evidence type="ECO:0000256" key="7">
    <source>
        <dbReference type="SAM" id="MobiDB-lite"/>
    </source>
</evidence>
<feature type="transmembrane region" description="Helical" evidence="8">
    <location>
        <begin position="124"/>
        <end position="145"/>
    </location>
</feature>
<organism evidence="11 12">
    <name type="scientific">Cucumis melo</name>
    <name type="common">Muskmelon</name>
    <dbReference type="NCBI Taxonomy" id="3656"/>
    <lineage>
        <taxon>Eukaryota</taxon>
        <taxon>Viridiplantae</taxon>
        <taxon>Streptophyta</taxon>
        <taxon>Embryophyta</taxon>
        <taxon>Tracheophyta</taxon>
        <taxon>Spermatophyta</taxon>
        <taxon>Magnoliopsida</taxon>
        <taxon>eudicotyledons</taxon>
        <taxon>Gunneridae</taxon>
        <taxon>Pentapetalae</taxon>
        <taxon>rosids</taxon>
        <taxon>fabids</taxon>
        <taxon>Cucurbitales</taxon>
        <taxon>Cucurbitaceae</taxon>
        <taxon>Benincaseae</taxon>
        <taxon>Cucumis</taxon>
    </lineage>
</organism>
<name>A0A1S4DVA8_CUCME</name>
<keyword evidence="3" id="KW-0677">Repeat</keyword>
<evidence type="ECO:0000313" key="12">
    <source>
        <dbReference type="RefSeq" id="XP_016899921.1"/>
    </source>
</evidence>
<dbReference type="Pfam" id="PF13962">
    <property type="entry name" value="PGG"/>
    <property type="match status" value="1"/>
</dbReference>
<dbReference type="KEGG" id="cmo:107990705"/>
<keyword evidence="6 8" id="KW-0472">Membrane</keyword>
<evidence type="ECO:0000256" key="3">
    <source>
        <dbReference type="ARBA" id="ARBA00022737"/>
    </source>
</evidence>
<dbReference type="GO" id="GO:0005886">
    <property type="term" value="C:plasma membrane"/>
    <property type="evidence" value="ECO:0007669"/>
    <property type="project" value="TreeGrafter"/>
</dbReference>
<reference evidence="12" key="2">
    <citation type="submission" date="2025-04" db="UniProtKB">
        <authorList>
            <consortium name="RefSeq"/>
        </authorList>
    </citation>
    <scope>IDENTIFICATION</scope>
</reference>
<dbReference type="GeneID" id="107990705"/>
<dbReference type="RefSeq" id="XP_016899921.1">
    <property type="nucleotide sequence ID" value="XM_017044432.1"/>
</dbReference>
<feature type="transmembrane region" description="Helical" evidence="8">
    <location>
        <begin position="157"/>
        <end position="178"/>
    </location>
</feature>
<evidence type="ECO:0000256" key="2">
    <source>
        <dbReference type="ARBA" id="ARBA00022692"/>
    </source>
</evidence>
<dbReference type="PANTHER" id="PTHR24186:SF37">
    <property type="entry name" value="PGG DOMAIN-CONTAINING PROTEIN"/>
    <property type="match status" value="1"/>
</dbReference>
<dbReference type="InterPro" id="IPR026961">
    <property type="entry name" value="PGG_dom"/>
</dbReference>
<feature type="domain" description="PGG" evidence="9">
    <location>
        <begin position="37"/>
        <end position="145"/>
    </location>
</feature>
<protein>
    <submittedName>
        <fullName evidence="12">Uncharacterized protein LOC107990705</fullName>
    </submittedName>
</protein>
<keyword evidence="5" id="KW-0040">ANK repeat</keyword>
<evidence type="ECO:0000313" key="11">
    <source>
        <dbReference type="Proteomes" id="UP001652600"/>
    </source>
</evidence>
<accession>A0A1S4DVA8</accession>
<dbReference type="AlphaFoldDB" id="A0A1S4DVA8"/>
<reference evidence="10" key="1">
    <citation type="submission" date="2023-03" db="UniProtKB">
        <authorList>
            <consortium name="EnsemblPlants"/>
        </authorList>
    </citation>
    <scope>IDENTIFICATION</scope>
</reference>
<proteinExistence type="predicted"/>
<evidence type="ECO:0000256" key="8">
    <source>
        <dbReference type="SAM" id="Phobius"/>
    </source>
</evidence>
<evidence type="ECO:0000313" key="10">
    <source>
        <dbReference type="EnsemblPlants" id="MELO3C011473.2.1"/>
    </source>
</evidence>
<feature type="transmembrane region" description="Helical" evidence="8">
    <location>
        <begin position="42"/>
        <end position="59"/>
    </location>
</feature>
<dbReference type="PANTHER" id="PTHR24186">
    <property type="entry name" value="PROTEIN PHOSPHATASE 1 REGULATORY SUBUNIT"/>
    <property type="match status" value="1"/>
</dbReference>
<feature type="transmembrane region" description="Helical" evidence="8">
    <location>
        <begin position="88"/>
        <end position="112"/>
    </location>
</feature>
<comment type="subcellular location">
    <subcellularLocation>
        <location evidence="1">Membrane</location>
        <topology evidence="1">Multi-pass membrane protein</topology>
    </subcellularLocation>
</comment>
<evidence type="ECO:0000256" key="1">
    <source>
        <dbReference type="ARBA" id="ARBA00004141"/>
    </source>
</evidence>
<dbReference type="OrthoDB" id="681126at2759"/>